<organism evidence="2 3">
    <name type="scientific">Bubo bubo</name>
    <name type="common">Eurasian eagle-owl</name>
    <name type="synonym">Strix bubo</name>
    <dbReference type="NCBI Taxonomy" id="30461"/>
    <lineage>
        <taxon>Eukaryota</taxon>
        <taxon>Metazoa</taxon>
        <taxon>Chordata</taxon>
        <taxon>Craniata</taxon>
        <taxon>Vertebrata</taxon>
        <taxon>Euteleostomi</taxon>
        <taxon>Archelosauria</taxon>
        <taxon>Archosauria</taxon>
        <taxon>Dinosauria</taxon>
        <taxon>Saurischia</taxon>
        <taxon>Theropoda</taxon>
        <taxon>Coelurosauria</taxon>
        <taxon>Aves</taxon>
        <taxon>Neognathae</taxon>
        <taxon>Neoaves</taxon>
        <taxon>Telluraves</taxon>
        <taxon>Strigiformes</taxon>
        <taxon>Strigidae</taxon>
        <taxon>Bubo</taxon>
    </lineage>
</organism>
<accession>A0A8C0FJZ9</accession>
<evidence type="ECO:0000313" key="2">
    <source>
        <dbReference type="Ensembl" id="ENSBOBP00000020524.1"/>
    </source>
</evidence>
<feature type="region of interest" description="Disordered" evidence="1">
    <location>
        <begin position="1"/>
        <end position="37"/>
    </location>
</feature>
<sequence length="94" mass="10130">MSAPENSPSSQMTRKCTQKRNAASVQNAGRASRGAPEQIRLSVLNVGRALAGKPTWWCIRESIQGRGPTSARNVRKPLAAPQTLSSCNIRAIKT</sequence>
<evidence type="ECO:0000256" key="1">
    <source>
        <dbReference type="SAM" id="MobiDB-lite"/>
    </source>
</evidence>
<reference evidence="2" key="1">
    <citation type="submission" date="2025-08" db="UniProtKB">
        <authorList>
            <consortium name="Ensembl"/>
        </authorList>
    </citation>
    <scope>IDENTIFICATION</scope>
</reference>
<protein>
    <submittedName>
        <fullName evidence="2">Uncharacterized protein</fullName>
    </submittedName>
</protein>
<dbReference type="Ensembl" id="ENSBOBT00000020991.1">
    <property type="protein sequence ID" value="ENSBOBP00000020524.1"/>
    <property type="gene ID" value="ENSBOBG00000012499.1"/>
</dbReference>
<keyword evidence="3" id="KW-1185">Reference proteome</keyword>
<name>A0A8C0FJZ9_BUBBB</name>
<dbReference type="Proteomes" id="UP000694567">
    <property type="component" value="Unplaced"/>
</dbReference>
<evidence type="ECO:0000313" key="3">
    <source>
        <dbReference type="Proteomes" id="UP000694567"/>
    </source>
</evidence>
<proteinExistence type="predicted"/>
<feature type="compositionally biased region" description="Polar residues" evidence="1">
    <location>
        <begin position="1"/>
        <end position="29"/>
    </location>
</feature>
<reference evidence="2" key="2">
    <citation type="submission" date="2025-09" db="UniProtKB">
        <authorList>
            <consortium name="Ensembl"/>
        </authorList>
    </citation>
    <scope>IDENTIFICATION</scope>
</reference>
<dbReference type="AlphaFoldDB" id="A0A8C0FJZ9"/>